<dbReference type="InterPro" id="IPR044644">
    <property type="entry name" value="DinF-like"/>
</dbReference>
<feature type="transmembrane region" description="Helical" evidence="6">
    <location>
        <begin position="422"/>
        <end position="441"/>
    </location>
</feature>
<evidence type="ECO:0000313" key="7">
    <source>
        <dbReference type="EMBL" id="RAK34161.1"/>
    </source>
</evidence>
<keyword evidence="5 6" id="KW-0472">Membrane</keyword>
<dbReference type="Proteomes" id="UP000249453">
    <property type="component" value="Unassembled WGS sequence"/>
</dbReference>
<keyword evidence="8" id="KW-1185">Reference proteome</keyword>
<evidence type="ECO:0000256" key="3">
    <source>
        <dbReference type="ARBA" id="ARBA00022692"/>
    </source>
</evidence>
<organism evidence="7 8">
    <name type="scientific">Falsochrobactrum ovis</name>
    <dbReference type="NCBI Taxonomy" id="1293442"/>
    <lineage>
        <taxon>Bacteria</taxon>
        <taxon>Pseudomonadati</taxon>
        <taxon>Pseudomonadota</taxon>
        <taxon>Alphaproteobacteria</taxon>
        <taxon>Hyphomicrobiales</taxon>
        <taxon>Brucellaceae</taxon>
        <taxon>Falsochrobactrum</taxon>
    </lineage>
</organism>
<feature type="transmembrane region" description="Helical" evidence="6">
    <location>
        <begin position="99"/>
        <end position="125"/>
    </location>
</feature>
<feature type="transmembrane region" description="Helical" evidence="6">
    <location>
        <begin position="21"/>
        <end position="42"/>
    </location>
</feature>
<dbReference type="InterPro" id="IPR002528">
    <property type="entry name" value="MATE_fam"/>
</dbReference>
<evidence type="ECO:0000256" key="1">
    <source>
        <dbReference type="ARBA" id="ARBA00004141"/>
    </source>
</evidence>
<feature type="transmembrane region" description="Helical" evidence="6">
    <location>
        <begin position="279"/>
        <end position="303"/>
    </location>
</feature>
<feature type="transmembrane region" description="Helical" evidence="6">
    <location>
        <begin position="202"/>
        <end position="221"/>
    </location>
</feature>
<evidence type="ECO:0000313" key="8">
    <source>
        <dbReference type="Proteomes" id="UP000249453"/>
    </source>
</evidence>
<feature type="transmembrane region" description="Helical" evidence="6">
    <location>
        <begin position="54"/>
        <end position="76"/>
    </location>
</feature>
<feature type="transmembrane region" description="Helical" evidence="6">
    <location>
        <begin position="145"/>
        <end position="165"/>
    </location>
</feature>
<dbReference type="EMBL" id="QLMK01000001">
    <property type="protein sequence ID" value="RAK34161.1"/>
    <property type="molecule type" value="Genomic_DNA"/>
</dbReference>
<dbReference type="NCBIfam" id="TIGR00797">
    <property type="entry name" value="matE"/>
    <property type="match status" value="1"/>
</dbReference>
<dbReference type="Pfam" id="PF01554">
    <property type="entry name" value="MatE"/>
    <property type="match status" value="2"/>
</dbReference>
<feature type="transmembrane region" description="Helical" evidence="6">
    <location>
        <begin position="324"/>
        <end position="345"/>
    </location>
</feature>
<evidence type="ECO:0000256" key="6">
    <source>
        <dbReference type="SAM" id="Phobius"/>
    </source>
</evidence>
<comment type="caution">
    <text evidence="7">The sequence shown here is derived from an EMBL/GenBank/DDBJ whole genome shotgun (WGS) entry which is preliminary data.</text>
</comment>
<feature type="transmembrane region" description="Helical" evidence="6">
    <location>
        <begin position="365"/>
        <end position="386"/>
    </location>
</feature>
<dbReference type="GO" id="GO:0042910">
    <property type="term" value="F:xenobiotic transmembrane transporter activity"/>
    <property type="evidence" value="ECO:0007669"/>
    <property type="project" value="InterPro"/>
</dbReference>
<dbReference type="CDD" id="cd13136">
    <property type="entry name" value="MATE_DinF_like"/>
    <property type="match status" value="1"/>
</dbReference>
<proteinExistence type="inferred from homology"/>
<evidence type="ECO:0000256" key="5">
    <source>
        <dbReference type="ARBA" id="ARBA00023136"/>
    </source>
</evidence>
<comment type="subcellular location">
    <subcellularLocation>
        <location evidence="1">Membrane</location>
        <topology evidence="1">Multi-pass membrane protein</topology>
    </subcellularLocation>
</comment>
<accession>A0A364K013</accession>
<dbReference type="PANTHER" id="PTHR42893:SF46">
    <property type="entry name" value="PROTEIN DETOXIFICATION 44, CHLOROPLASTIC"/>
    <property type="match status" value="1"/>
</dbReference>
<feature type="transmembrane region" description="Helical" evidence="6">
    <location>
        <begin position="398"/>
        <end position="416"/>
    </location>
</feature>
<gene>
    <name evidence="7" type="ORF">C7374_101495</name>
</gene>
<reference evidence="7 8" key="1">
    <citation type="submission" date="2018-06" db="EMBL/GenBank/DDBJ databases">
        <title>Genomic Encyclopedia of Type Strains, Phase IV (KMG-IV): sequencing the most valuable type-strain genomes for metagenomic binning, comparative biology and taxonomic classification.</title>
        <authorList>
            <person name="Goeker M."/>
        </authorList>
    </citation>
    <scope>NUCLEOTIDE SEQUENCE [LARGE SCALE GENOMIC DNA]</scope>
    <source>
        <strain evidence="7 8">DSM 26720</strain>
    </source>
</reference>
<dbReference type="GO" id="GO:0005886">
    <property type="term" value="C:plasma membrane"/>
    <property type="evidence" value="ECO:0007669"/>
    <property type="project" value="TreeGrafter"/>
</dbReference>
<protein>
    <submittedName>
        <fullName evidence="7">Putative MATE family efflux protein</fullName>
    </submittedName>
</protein>
<comment type="similarity">
    <text evidence="2">Belongs to the multi antimicrobial extrusion (MATE) (TC 2.A.66.1) family.</text>
</comment>
<dbReference type="PANTHER" id="PTHR42893">
    <property type="entry name" value="PROTEIN DETOXIFICATION 44, CHLOROPLASTIC-RELATED"/>
    <property type="match status" value="1"/>
</dbReference>
<evidence type="ECO:0000256" key="4">
    <source>
        <dbReference type="ARBA" id="ARBA00022989"/>
    </source>
</evidence>
<name>A0A364K013_9HYPH</name>
<dbReference type="AlphaFoldDB" id="A0A364K013"/>
<feature type="transmembrane region" description="Helical" evidence="6">
    <location>
        <begin position="177"/>
        <end position="196"/>
    </location>
</feature>
<dbReference type="RefSeq" id="WP_111574001.1">
    <property type="nucleotide sequence ID" value="NZ_JBHEEY010000001.1"/>
</dbReference>
<evidence type="ECO:0000256" key="2">
    <source>
        <dbReference type="ARBA" id="ARBA00010199"/>
    </source>
</evidence>
<dbReference type="GO" id="GO:0015297">
    <property type="term" value="F:antiporter activity"/>
    <property type="evidence" value="ECO:0007669"/>
    <property type="project" value="InterPro"/>
</dbReference>
<feature type="transmembrane region" description="Helical" evidence="6">
    <location>
        <begin position="242"/>
        <end position="267"/>
    </location>
</feature>
<keyword evidence="4 6" id="KW-1133">Transmembrane helix</keyword>
<keyword evidence="3 6" id="KW-0812">Transmembrane</keyword>
<dbReference type="OrthoDB" id="9789527at2"/>
<sequence>MNQMLHEKGLVSRPFEVTHRMVMMIAVPMTLAAITTPLLGLVDMGVVGQMGQAELIGGLAIGALVFDFLLTMFSFLRSGTTGLVAQAVGAENASEEQAIFWRAIIIALAAGTGMILCLPLILTIASDFIHPTPATAAAMVTYVSIRMLSAPLALINYSVLGLLLGRGQGVLGLSLQVLLNGINIVLCIILGLELGWGVAGVAWATVAGETVAAIVGLFFVIRHFKKTQGGFPGRKRIFQKDGILRMIAINRDIMIRSILLLTAFAFFTRAGAEFGPVTLAANAVLMNFFLICGFFLDGMATAVEQIVGRSIGARYSPAFVRGAKLTFIWGLCMSITVAALLLIFGDAIIELLSKAEDVRVEASTYLFWAALTGLTGLLAFHMDGVYIGATWSRDMRNMMIVSLAVFLAALYALKPVMGNHGLWLALNLFLSIRGITLFAMLPRRYRSEFFPLFKP</sequence>